<name>A0A7Z2T319_9VIBR</name>
<comment type="similarity">
    <text evidence="1">Belongs to the LysR transcriptional regulatory family.</text>
</comment>
<accession>A0A7Z2T319</accession>
<dbReference type="InterPro" id="IPR005119">
    <property type="entry name" value="LysR_subst-bd"/>
</dbReference>
<dbReference type="Pfam" id="PF03466">
    <property type="entry name" value="LysR_substrate"/>
    <property type="match status" value="1"/>
</dbReference>
<dbReference type="InterPro" id="IPR000847">
    <property type="entry name" value="LysR_HTH_N"/>
</dbReference>
<sequence>MRRESIIPKPVTEYDLRLLRIFVSVVEHGGFAAAENALGITRSTISVHMTNLESRMQLTLCRRGRSGFSLTEEGQMVYHGVIKLFESLEDFSLLVGNLGKDLSGELVIMSSDQLDEKKQLKLATVIEQLNEKAPNLHIVLDGDTLSNIEKQILKDKVHVGILPQYQSVEGLEYLPLSSEPNYLCCGEKHPFFELLDSEIDAKLFATASTIHPGIDLKMDGMNQLRKLNLNAKSYQFDMRKTMILSGKYLGYMPQSYIQQELNRGQIRIIQPSVMTYQFDLSLVRKHSPREPNKVELVMDAFRQVFELYYVV</sequence>
<dbReference type="SUPFAM" id="SSF53850">
    <property type="entry name" value="Periplasmic binding protein-like II"/>
    <property type="match status" value="1"/>
</dbReference>
<dbReference type="PROSITE" id="PS50931">
    <property type="entry name" value="HTH_LYSR"/>
    <property type="match status" value="1"/>
</dbReference>
<evidence type="ECO:0000313" key="7">
    <source>
        <dbReference type="Proteomes" id="UP000464262"/>
    </source>
</evidence>
<keyword evidence="3" id="KW-0238">DNA-binding</keyword>
<dbReference type="GO" id="GO:0003700">
    <property type="term" value="F:DNA-binding transcription factor activity"/>
    <property type="evidence" value="ECO:0007669"/>
    <property type="project" value="InterPro"/>
</dbReference>
<dbReference type="Pfam" id="PF00126">
    <property type="entry name" value="HTH_1"/>
    <property type="match status" value="1"/>
</dbReference>
<keyword evidence="4" id="KW-0804">Transcription</keyword>
<evidence type="ECO:0000256" key="3">
    <source>
        <dbReference type="ARBA" id="ARBA00023125"/>
    </source>
</evidence>
<gene>
    <name evidence="6" type="ORF">GT360_08065</name>
</gene>
<keyword evidence="7" id="KW-1185">Reference proteome</keyword>
<dbReference type="InterPro" id="IPR036390">
    <property type="entry name" value="WH_DNA-bd_sf"/>
</dbReference>
<evidence type="ECO:0000256" key="2">
    <source>
        <dbReference type="ARBA" id="ARBA00023015"/>
    </source>
</evidence>
<evidence type="ECO:0000256" key="4">
    <source>
        <dbReference type="ARBA" id="ARBA00023163"/>
    </source>
</evidence>
<evidence type="ECO:0000256" key="1">
    <source>
        <dbReference type="ARBA" id="ARBA00009437"/>
    </source>
</evidence>
<dbReference type="InterPro" id="IPR036388">
    <property type="entry name" value="WH-like_DNA-bd_sf"/>
</dbReference>
<protein>
    <submittedName>
        <fullName evidence="6">LysR family transcriptional regulator</fullName>
    </submittedName>
</protein>
<dbReference type="RefSeq" id="WP_164648367.1">
    <property type="nucleotide sequence ID" value="NZ_CP047475.1"/>
</dbReference>
<dbReference type="Gene3D" id="3.40.190.10">
    <property type="entry name" value="Periplasmic binding protein-like II"/>
    <property type="match status" value="2"/>
</dbReference>
<feature type="domain" description="HTH lysR-type" evidence="5">
    <location>
        <begin position="14"/>
        <end position="71"/>
    </location>
</feature>
<dbReference type="Gene3D" id="1.10.10.10">
    <property type="entry name" value="Winged helix-like DNA-binding domain superfamily/Winged helix DNA-binding domain"/>
    <property type="match status" value="1"/>
</dbReference>
<evidence type="ECO:0000313" key="6">
    <source>
        <dbReference type="EMBL" id="QIA63474.1"/>
    </source>
</evidence>
<dbReference type="AlphaFoldDB" id="A0A7Z2T319"/>
<dbReference type="EMBL" id="CP047475">
    <property type="protein sequence ID" value="QIA63474.1"/>
    <property type="molecule type" value="Genomic_DNA"/>
</dbReference>
<dbReference type="CDD" id="cd05466">
    <property type="entry name" value="PBP2_LTTR_substrate"/>
    <property type="match status" value="1"/>
</dbReference>
<proteinExistence type="inferred from homology"/>
<dbReference type="SUPFAM" id="SSF46785">
    <property type="entry name" value="Winged helix' DNA-binding domain"/>
    <property type="match status" value="1"/>
</dbReference>
<organism evidence="6 7">
    <name type="scientific">Vibrio astriarenae</name>
    <dbReference type="NCBI Taxonomy" id="1481923"/>
    <lineage>
        <taxon>Bacteria</taxon>
        <taxon>Pseudomonadati</taxon>
        <taxon>Pseudomonadota</taxon>
        <taxon>Gammaproteobacteria</taxon>
        <taxon>Vibrionales</taxon>
        <taxon>Vibrionaceae</taxon>
        <taxon>Vibrio</taxon>
    </lineage>
</organism>
<dbReference type="Proteomes" id="UP000464262">
    <property type="component" value="Chromosome 1"/>
</dbReference>
<dbReference type="GO" id="GO:0000976">
    <property type="term" value="F:transcription cis-regulatory region binding"/>
    <property type="evidence" value="ECO:0007669"/>
    <property type="project" value="TreeGrafter"/>
</dbReference>
<dbReference type="KEGG" id="vas:GT360_08065"/>
<evidence type="ECO:0000259" key="5">
    <source>
        <dbReference type="PROSITE" id="PS50931"/>
    </source>
</evidence>
<dbReference type="PANTHER" id="PTHR30126:SF98">
    <property type="entry name" value="HTH-TYPE TRANSCRIPTIONAL ACTIVATOR BAUR"/>
    <property type="match status" value="1"/>
</dbReference>
<reference evidence="6 7" key="1">
    <citation type="submission" date="2020-01" db="EMBL/GenBank/DDBJ databases">
        <title>Whole genome and functional gene identification of agarase of Vibrio HN897.</title>
        <authorList>
            <person name="Liu Y."/>
            <person name="Zhao Z."/>
        </authorList>
    </citation>
    <scope>NUCLEOTIDE SEQUENCE [LARGE SCALE GENOMIC DNA]</scope>
    <source>
        <strain evidence="6 7">HN897</strain>
    </source>
</reference>
<keyword evidence="2" id="KW-0805">Transcription regulation</keyword>
<dbReference type="PANTHER" id="PTHR30126">
    <property type="entry name" value="HTH-TYPE TRANSCRIPTIONAL REGULATOR"/>
    <property type="match status" value="1"/>
</dbReference>